<dbReference type="Pfam" id="PF13458">
    <property type="entry name" value="Peripla_BP_6"/>
    <property type="match status" value="1"/>
</dbReference>
<gene>
    <name evidence="3" type="ORF">S01H4_49031</name>
</gene>
<evidence type="ECO:0000259" key="2">
    <source>
        <dbReference type="Pfam" id="PF13458"/>
    </source>
</evidence>
<dbReference type="PANTHER" id="PTHR30483:SF6">
    <property type="entry name" value="PERIPLASMIC BINDING PROTEIN OF ABC TRANSPORTER FOR NATURAL AMINO ACIDS"/>
    <property type="match status" value="1"/>
</dbReference>
<dbReference type="SUPFAM" id="SSF53822">
    <property type="entry name" value="Periplasmic binding protein-like I"/>
    <property type="match status" value="1"/>
</dbReference>
<comment type="caution">
    <text evidence="3">The sequence shown here is derived from an EMBL/GenBank/DDBJ whole genome shotgun (WGS) entry which is preliminary data.</text>
</comment>
<dbReference type="CDD" id="cd06346">
    <property type="entry name" value="PBP1_ABC_ligand_binding-like"/>
    <property type="match status" value="1"/>
</dbReference>
<dbReference type="Gene3D" id="3.40.50.2300">
    <property type="match status" value="2"/>
</dbReference>
<keyword evidence="1" id="KW-0732">Signal</keyword>
<sequence>MKKILIIMAALLLLLGLTGGGVGATIKIGGLYSLTGALAPFGPPIANGAKLAVDQINEAGGLLGELLEIVVRDTGTAPAVGRDAATKLVEIDKTPALVGALSSGVTFAVSSITIANEVVQISPASTSPAITDLDDNDFVYRTCVSDAFQGVVNARQAAELLGFKRASVIYVNNAYGKGLAEVFKKAFEERGGKELEAIGESSEKGGAIRAKIKGGWSFVSFNDIDKLKYYLRLA</sequence>
<accession>X1BMA9</accession>
<protein>
    <recommendedName>
        <fullName evidence="2">Leucine-binding protein domain-containing protein</fullName>
    </recommendedName>
</protein>
<proteinExistence type="predicted"/>
<organism evidence="3">
    <name type="scientific">marine sediment metagenome</name>
    <dbReference type="NCBI Taxonomy" id="412755"/>
    <lineage>
        <taxon>unclassified sequences</taxon>
        <taxon>metagenomes</taxon>
        <taxon>ecological metagenomes</taxon>
    </lineage>
</organism>
<reference evidence="3" key="1">
    <citation type="journal article" date="2014" name="Front. Microbiol.">
        <title>High frequency of phylogenetically diverse reductive dehalogenase-homologous genes in deep subseafloor sedimentary metagenomes.</title>
        <authorList>
            <person name="Kawai M."/>
            <person name="Futagami T."/>
            <person name="Toyoda A."/>
            <person name="Takaki Y."/>
            <person name="Nishi S."/>
            <person name="Hori S."/>
            <person name="Arai W."/>
            <person name="Tsubouchi T."/>
            <person name="Morono Y."/>
            <person name="Uchiyama I."/>
            <person name="Ito T."/>
            <person name="Fujiyama A."/>
            <person name="Inagaki F."/>
            <person name="Takami H."/>
        </authorList>
    </citation>
    <scope>NUCLEOTIDE SEQUENCE</scope>
    <source>
        <strain evidence="3">Expedition CK06-06</strain>
    </source>
</reference>
<dbReference type="InterPro" id="IPR051010">
    <property type="entry name" value="BCAA_transport"/>
</dbReference>
<dbReference type="InterPro" id="IPR028081">
    <property type="entry name" value="Leu-bd"/>
</dbReference>
<feature type="non-terminal residue" evidence="3">
    <location>
        <position position="234"/>
    </location>
</feature>
<dbReference type="InterPro" id="IPR028082">
    <property type="entry name" value="Peripla_BP_I"/>
</dbReference>
<evidence type="ECO:0000313" key="3">
    <source>
        <dbReference type="EMBL" id="GAG96120.1"/>
    </source>
</evidence>
<feature type="domain" description="Leucine-binding protein" evidence="2">
    <location>
        <begin position="25"/>
        <end position="194"/>
    </location>
</feature>
<dbReference type="PANTHER" id="PTHR30483">
    <property type="entry name" value="LEUCINE-SPECIFIC-BINDING PROTEIN"/>
    <property type="match status" value="1"/>
</dbReference>
<dbReference type="AlphaFoldDB" id="X1BMA9"/>
<dbReference type="EMBL" id="BART01027690">
    <property type="protein sequence ID" value="GAG96120.1"/>
    <property type="molecule type" value="Genomic_DNA"/>
</dbReference>
<evidence type="ECO:0000256" key="1">
    <source>
        <dbReference type="ARBA" id="ARBA00022729"/>
    </source>
</evidence>
<name>X1BMA9_9ZZZZ</name>